<feature type="transmembrane region" description="Helical" evidence="15">
    <location>
        <begin position="181"/>
        <end position="203"/>
    </location>
</feature>
<feature type="transmembrane region" description="Helical" evidence="15">
    <location>
        <begin position="316"/>
        <end position="338"/>
    </location>
</feature>
<dbReference type="GO" id="GO:0004605">
    <property type="term" value="F:phosphatidate cytidylyltransferase activity"/>
    <property type="evidence" value="ECO:0007669"/>
    <property type="project" value="UniProtKB-UniRule"/>
</dbReference>
<dbReference type="PIRSF" id="PIRSF018269">
    <property type="entry name" value="PC_trans_euk"/>
    <property type="match status" value="1"/>
</dbReference>
<keyword evidence="9 15" id="KW-0548">Nucleotidyltransferase</keyword>
<evidence type="ECO:0000256" key="9">
    <source>
        <dbReference type="ARBA" id="ARBA00022695"/>
    </source>
</evidence>
<keyword evidence="10 15" id="KW-1133">Transmembrane helix</keyword>
<feature type="compositionally biased region" description="Polar residues" evidence="17">
    <location>
        <begin position="1"/>
        <end position="15"/>
    </location>
</feature>
<keyword evidence="8 15" id="KW-0812">Transmembrane</keyword>
<dbReference type="InterPro" id="IPR016720">
    <property type="entry name" value="PC_Trfase_euk"/>
</dbReference>
<protein>
    <recommendedName>
        <fullName evidence="5 15">Phosphatidate cytidylyltransferase</fullName>
        <ecNumber evidence="5 15">2.7.7.41</ecNumber>
    </recommendedName>
</protein>
<evidence type="ECO:0000256" key="15">
    <source>
        <dbReference type="PIRNR" id="PIRNR018269"/>
    </source>
</evidence>
<dbReference type="PROSITE" id="PS01315">
    <property type="entry name" value="CDS"/>
    <property type="match status" value="1"/>
</dbReference>
<reference evidence="18" key="1">
    <citation type="journal article" date="2022" name="Plant J.">
        <title>Strategies of tolerance reflected in two North American maple genomes.</title>
        <authorList>
            <person name="McEvoy S.L."/>
            <person name="Sezen U.U."/>
            <person name="Trouern-Trend A."/>
            <person name="McMahon S.M."/>
            <person name="Schaberg P.G."/>
            <person name="Yang J."/>
            <person name="Wegrzyn J.L."/>
            <person name="Swenson N.G."/>
        </authorList>
    </citation>
    <scope>NUCLEOTIDE SEQUENCE</scope>
    <source>
        <strain evidence="18">91603</strain>
    </source>
</reference>
<dbReference type="GO" id="GO:0016024">
    <property type="term" value="P:CDP-diacylglycerol biosynthetic process"/>
    <property type="evidence" value="ECO:0007669"/>
    <property type="project" value="UniProtKB-UniRule"/>
</dbReference>
<feature type="transmembrane region" description="Helical" evidence="15">
    <location>
        <begin position="243"/>
        <end position="265"/>
    </location>
</feature>
<comment type="pathway">
    <text evidence="2 15 16">Phospholipid metabolism; CDP-diacylglycerol biosynthesis; CDP-diacylglycerol from sn-glycerol 3-phosphate: step 3/3.</text>
</comment>
<gene>
    <name evidence="18" type="ORF">LWI28_016587</name>
</gene>
<sequence>MNSENSSASIPTTPTARLRHRRRSNEVNPDAGKANGHLLVNDRNKYKSFLVRAYSTVWMIGGFVLIVYMGHLYITAMVVVIQIFMARELFNLLRKAHEERDLPGFRLLNWHFFFTAMLFVYGRILSQRLVNTVTPDKFLFQLVSSLIKYHMAICYFLYISGFVWFILTLKKKMYKYQFGQYAWTHMILIVVFTQSSFTVASIFEGIFWFLLPASLIVINDIAAYVFGFFFGRTPLIKLSPKKTWEGFIGASVATIISAFVLANFLGRFQWLTCPRKDLSTGWLDCDPGPLFKPESFTLHEWVPSWFPWKEIVVLPVQWHALCLGLFASIIAPFGGFFASGFKRAFKVKDFGDSIPGHGGITDRMDCQMVMAVFAFIYHQSFIVPQSLSVEMIVEQILTNLTLEEQQALYVKLGQIIKERLFGQP</sequence>
<feature type="transmembrane region" description="Helical" evidence="15">
    <location>
        <begin position="146"/>
        <end position="169"/>
    </location>
</feature>
<dbReference type="Pfam" id="PF01148">
    <property type="entry name" value="CTP_transf_1"/>
    <property type="match status" value="1"/>
</dbReference>
<evidence type="ECO:0000256" key="10">
    <source>
        <dbReference type="ARBA" id="ARBA00022989"/>
    </source>
</evidence>
<evidence type="ECO:0000256" key="16">
    <source>
        <dbReference type="RuleBase" id="RU003938"/>
    </source>
</evidence>
<proteinExistence type="inferred from homology"/>
<feature type="transmembrane region" description="Helical" evidence="15">
    <location>
        <begin position="209"/>
        <end position="231"/>
    </location>
</feature>
<keyword evidence="14 15" id="KW-1208">Phospholipid metabolism</keyword>
<comment type="cofactor">
    <cofactor evidence="15">
        <name>Mg(2+)</name>
        <dbReference type="ChEBI" id="CHEBI:18420"/>
    </cofactor>
    <text evidence="15">Requires a divalent cation for activity.</text>
</comment>
<evidence type="ECO:0000256" key="13">
    <source>
        <dbReference type="ARBA" id="ARBA00023209"/>
    </source>
</evidence>
<evidence type="ECO:0000313" key="18">
    <source>
        <dbReference type="EMBL" id="KAI9161348.1"/>
    </source>
</evidence>
<comment type="similarity">
    <text evidence="4 15 16">Belongs to the CDS family.</text>
</comment>
<evidence type="ECO:0000256" key="2">
    <source>
        <dbReference type="ARBA" id="ARBA00005119"/>
    </source>
</evidence>
<comment type="function">
    <text evidence="15">May be involved in the synthesis of minor phospholipids and in modulation of IP3-mediated signal transduction.</text>
</comment>
<evidence type="ECO:0000256" key="5">
    <source>
        <dbReference type="ARBA" id="ARBA00012487"/>
    </source>
</evidence>
<dbReference type="PANTHER" id="PTHR13773">
    <property type="entry name" value="PHOSPHATIDATE CYTIDYLYLTRANSFERASE"/>
    <property type="match status" value="1"/>
</dbReference>
<dbReference type="EC" id="2.7.7.41" evidence="5 15"/>
<keyword evidence="13 15" id="KW-0594">Phospholipid biosynthesis</keyword>
<evidence type="ECO:0000256" key="12">
    <source>
        <dbReference type="ARBA" id="ARBA00023136"/>
    </source>
</evidence>
<dbReference type="EMBL" id="JAJSOW010000106">
    <property type="protein sequence ID" value="KAI9161348.1"/>
    <property type="molecule type" value="Genomic_DNA"/>
</dbReference>
<dbReference type="Proteomes" id="UP001064489">
    <property type="component" value="Chromosome 2"/>
</dbReference>
<evidence type="ECO:0000256" key="7">
    <source>
        <dbReference type="ARBA" id="ARBA00022679"/>
    </source>
</evidence>
<dbReference type="GO" id="GO:0005789">
    <property type="term" value="C:endoplasmic reticulum membrane"/>
    <property type="evidence" value="ECO:0007669"/>
    <property type="project" value="TreeGrafter"/>
</dbReference>
<evidence type="ECO:0000313" key="19">
    <source>
        <dbReference type="Proteomes" id="UP001064489"/>
    </source>
</evidence>
<reference evidence="18" key="2">
    <citation type="submission" date="2023-02" db="EMBL/GenBank/DDBJ databases">
        <authorList>
            <person name="Swenson N.G."/>
            <person name="Wegrzyn J.L."/>
            <person name="Mcevoy S.L."/>
        </authorList>
    </citation>
    <scope>NUCLEOTIDE SEQUENCE</scope>
    <source>
        <strain evidence="18">91603</strain>
        <tissue evidence="18">Leaf</tissue>
    </source>
</reference>
<evidence type="ECO:0000256" key="14">
    <source>
        <dbReference type="ARBA" id="ARBA00023264"/>
    </source>
</evidence>
<dbReference type="AlphaFoldDB" id="A0AAD5IEE8"/>
<keyword evidence="11 15" id="KW-0443">Lipid metabolism</keyword>
<keyword evidence="7 15" id="KW-0808">Transferase</keyword>
<keyword evidence="6 15" id="KW-0444">Lipid biosynthesis</keyword>
<evidence type="ECO:0000256" key="4">
    <source>
        <dbReference type="ARBA" id="ARBA00010185"/>
    </source>
</evidence>
<feature type="region of interest" description="Disordered" evidence="17">
    <location>
        <begin position="1"/>
        <end position="33"/>
    </location>
</feature>
<comment type="pathway">
    <text evidence="3">Lipid metabolism.</text>
</comment>
<evidence type="ECO:0000256" key="8">
    <source>
        <dbReference type="ARBA" id="ARBA00022692"/>
    </source>
</evidence>
<evidence type="ECO:0000256" key="11">
    <source>
        <dbReference type="ARBA" id="ARBA00023098"/>
    </source>
</evidence>
<dbReference type="PANTHER" id="PTHR13773:SF31">
    <property type="entry name" value="PHOSPHATIDATE CYTIDYLYLTRANSFERASE 2"/>
    <property type="match status" value="1"/>
</dbReference>
<evidence type="ECO:0000256" key="1">
    <source>
        <dbReference type="ARBA" id="ARBA00004141"/>
    </source>
</evidence>
<evidence type="ECO:0000256" key="6">
    <source>
        <dbReference type="ARBA" id="ARBA00022516"/>
    </source>
</evidence>
<accession>A0AAD5IEE8</accession>
<feature type="transmembrane region" description="Helical" evidence="15">
    <location>
        <begin position="107"/>
        <end position="126"/>
    </location>
</feature>
<evidence type="ECO:0000256" key="17">
    <source>
        <dbReference type="SAM" id="MobiDB-lite"/>
    </source>
</evidence>
<dbReference type="InterPro" id="IPR000374">
    <property type="entry name" value="PC_trans"/>
</dbReference>
<organism evidence="18 19">
    <name type="scientific">Acer negundo</name>
    <name type="common">Box elder</name>
    <dbReference type="NCBI Taxonomy" id="4023"/>
    <lineage>
        <taxon>Eukaryota</taxon>
        <taxon>Viridiplantae</taxon>
        <taxon>Streptophyta</taxon>
        <taxon>Embryophyta</taxon>
        <taxon>Tracheophyta</taxon>
        <taxon>Spermatophyta</taxon>
        <taxon>Magnoliopsida</taxon>
        <taxon>eudicotyledons</taxon>
        <taxon>Gunneridae</taxon>
        <taxon>Pentapetalae</taxon>
        <taxon>rosids</taxon>
        <taxon>malvids</taxon>
        <taxon>Sapindales</taxon>
        <taxon>Sapindaceae</taxon>
        <taxon>Hippocastanoideae</taxon>
        <taxon>Acereae</taxon>
        <taxon>Acer</taxon>
    </lineage>
</organism>
<keyword evidence="19" id="KW-1185">Reference proteome</keyword>
<keyword evidence="12 15" id="KW-0472">Membrane</keyword>
<comment type="caution">
    <text evidence="18">The sequence shown here is derived from an EMBL/GenBank/DDBJ whole genome shotgun (WGS) entry which is preliminary data.</text>
</comment>
<name>A0AAD5IEE8_ACENE</name>
<comment type="subcellular location">
    <subcellularLocation>
        <location evidence="1">Membrane</location>
        <topology evidence="1">Multi-pass membrane protein</topology>
    </subcellularLocation>
</comment>
<comment type="catalytic activity">
    <reaction evidence="15 16">
        <text>a 1,2-diacyl-sn-glycero-3-phosphate + CTP + H(+) = a CDP-1,2-diacyl-sn-glycerol + diphosphate</text>
        <dbReference type="Rhea" id="RHEA:16229"/>
        <dbReference type="ChEBI" id="CHEBI:15378"/>
        <dbReference type="ChEBI" id="CHEBI:33019"/>
        <dbReference type="ChEBI" id="CHEBI:37563"/>
        <dbReference type="ChEBI" id="CHEBI:58332"/>
        <dbReference type="ChEBI" id="CHEBI:58608"/>
        <dbReference type="EC" id="2.7.7.41"/>
    </reaction>
</comment>
<feature type="transmembrane region" description="Helical" evidence="15">
    <location>
        <begin position="57"/>
        <end position="86"/>
    </location>
</feature>
<evidence type="ECO:0000256" key="3">
    <source>
        <dbReference type="ARBA" id="ARBA00005189"/>
    </source>
</evidence>